<evidence type="ECO:0000313" key="2">
    <source>
        <dbReference type="Proteomes" id="UP000230233"/>
    </source>
</evidence>
<gene>
    <name evidence="1" type="primary">Cni-Y66D12A.3</name>
    <name evidence="1" type="synonym">Cnig_chr_III.g9848</name>
    <name evidence="1" type="ORF">B9Z55_009848</name>
</gene>
<dbReference type="OrthoDB" id="5788716at2759"/>
<sequence>MFKIIESNFRTSTRIKVSQKKMGSKMEKLKESVHIEFLNNYQTFHRHQKRKTTDGREETTTGTEEITVDQLPSFLHPNGIALPQKTDGEMPPIVPCPILTDFLMLKDSTCNPSKFLDDVDVFTTLSSIRSLVCQWVNYNGPKSLFFKKNPHFCHMDNQGRVYLNTGTNYTVPYERSTSFLNRFTILEHGQTWDEFIATSYSGLAKIRLKNGMRVAFTYKMYAQSDSQPVDIVIRSAGSFQKEIEFHFMNCLLTEKKIWRYEFYRKTTVFRESLSAEDLWNRMSQEQQLKIVDCFESRLPDFLLEVAYGIESEDVVNVIRSVINYYVNMTKKPDLETLY</sequence>
<proteinExistence type="predicted"/>
<dbReference type="AlphaFoldDB" id="A0A2G5UTN8"/>
<protein>
    <submittedName>
        <fullName evidence="1">Uncharacterized protein</fullName>
    </submittedName>
</protein>
<dbReference type="EMBL" id="PDUG01000003">
    <property type="protein sequence ID" value="PIC42935.1"/>
    <property type="molecule type" value="Genomic_DNA"/>
</dbReference>
<name>A0A2G5UTN8_9PELO</name>
<comment type="caution">
    <text evidence="1">The sequence shown here is derived from an EMBL/GenBank/DDBJ whole genome shotgun (WGS) entry which is preliminary data.</text>
</comment>
<dbReference type="Proteomes" id="UP000230233">
    <property type="component" value="Chromosome III"/>
</dbReference>
<keyword evidence="2" id="KW-1185">Reference proteome</keyword>
<evidence type="ECO:0000313" key="1">
    <source>
        <dbReference type="EMBL" id="PIC42935.1"/>
    </source>
</evidence>
<reference evidence="2" key="1">
    <citation type="submission" date="2017-10" db="EMBL/GenBank/DDBJ databases">
        <title>Rapid genome shrinkage in a self-fertile nematode reveals novel sperm competition proteins.</title>
        <authorList>
            <person name="Yin D."/>
            <person name="Schwarz E.M."/>
            <person name="Thomas C.G."/>
            <person name="Felde R.L."/>
            <person name="Korf I.F."/>
            <person name="Cutter A.D."/>
            <person name="Schartner C.M."/>
            <person name="Ralston E.J."/>
            <person name="Meyer B.J."/>
            <person name="Haag E.S."/>
        </authorList>
    </citation>
    <scope>NUCLEOTIDE SEQUENCE [LARGE SCALE GENOMIC DNA]</scope>
    <source>
        <strain evidence="2">JU1422</strain>
    </source>
</reference>
<accession>A0A2G5UTN8</accession>
<organism evidence="1 2">
    <name type="scientific">Caenorhabditis nigoni</name>
    <dbReference type="NCBI Taxonomy" id="1611254"/>
    <lineage>
        <taxon>Eukaryota</taxon>
        <taxon>Metazoa</taxon>
        <taxon>Ecdysozoa</taxon>
        <taxon>Nematoda</taxon>
        <taxon>Chromadorea</taxon>
        <taxon>Rhabditida</taxon>
        <taxon>Rhabditina</taxon>
        <taxon>Rhabditomorpha</taxon>
        <taxon>Rhabditoidea</taxon>
        <taxon>Rhabditidae</taxon>
        <taxon>Peloderinae</taxon>
        <taxon>Caenorhabditis</taxon>
    </lineage>
</organism>